<protein>
    <submittedName>
        <fullName evidence="2">Uncharacterized protein</fullName>
    </submittedName>
</protein>
<dbReference type="EMBL" id="KZ824270">
    <property type="protein sequence ID" value="RAL15898.1"/>
    <property type="molecule type" value="Genomic_DNA"/>
</dbReference>
<accession>A0A395IA03</accession>
<dbReference type="AlphaFoldDB" id="A0A395IA03"/>
<dbReference type="Proteomes" id="UP000248961">
    <property type="component" value="Unassembled WGS sequence"/>
</dbReference>
<reference evidence="2 3" key="1">
    <citation type="submission" date="2018-02" db="EMBL/GenBank/DDBJ databases">
        <title>The genomes of Aspergillus section Nigri reveals drivers in fungal speciation.</title>
        <authorList>
            <consortium name="DOE Joint Genome Institute"/>
            <person name="Vesth T.C."/>
            <person name="Nybo J."/>
            <person name="Theobald S."/>
            <person name="Brandl J."/>
            <person name="Frisvad J.C."/>
            <person name="Nielsen K.F."/>
            <person name="Lyhne E.K."/>
            <person name="Kogle M.E."/>
            <person name="Kuo A."/>
            <person name="Riley R."/>
            <person name="Clum A."/>
            <person name="Nolan M."/>
            <person name="Lipzen A."/>
            <person name="Salamov A."/>
            <person name="Henrissat B."/>
            <person name="Wiebenga A."/>
            <person name="De vries R.P."/>
            <person name="Grigoriev I.V."/>
            <person name="Mortensen U.H."/>
            <person name="Andersen M.R."/>
            <person name="Baker S.E."/>
        </authorList>
    </citation>
    <scope>NUCLEOTIDE SEQUENCE [LARGE SCALE GENOMIC DNA]</scope>
    <source>
        <strain evidence="2 3">CBS 101889</strain>
    </source>
</reference>
<proteinExistence type="predicted"/>
<evidence type="ECO:0000313" key="2">
    <source>
        <dbReference type="EMBL" id="RAL15898.1"/>
    </source>
</evidence>
<gene>
    <name evidence="2" type="ORF">BO97DRAFT_403115</name>
</gene>
<dbReference type="OrthoDB" id="4468910at2759"/>
<dbReference type="GeneID" id="37198954"/>
<keyword evidence="3" id="KW-1185">Reference proteome</keyword>
<dbReference type="RefSeq" id="XP_025555052.1">
    <property type="nucleotide sequence ID" value="XM_025694665.1"/>
</dbReference>
<evidence type="ECO:0000256" key="1">
    <source>
        <dbReference type="SAM" id="SignalP"/>
    </source>
</evidence>
<evidence type="ECO:0000313" key="3">
    <source>
        <dbReference type="Proteomes" id="UP000248961"/>
    </source>
</evidence>
<feature type="chain" id="PRO_5017444757" evidence="1">
    <location>
        <begin position="18"/>
        <end position="166"/>
    </location>
</feature>
<name>A0A395IA03_ASPHC</name>
<dbReference type="VEuPathDB" id="FungiDB:BO97DRAFT_403115"/>
<keyword evidence="1" id="KW-0732">Signal</keyword>
<organism evidence="2 3">
    <name type="scientific">Aspergillus homomorphus (strain CBS 101889)</name>
    <dbReference type="NCBI Taxonomy" id="1450537"/>
    <lineage>
        <taxon>Eukaryota</taxon>
        <taxon>Fungi</taxon>
        <taxon>Dikarya</taxon>
        <taxon>Ascomycota</taxon>
        <taxon>Pezizomycotina</taxon>
        <taxon>Eurotiomycetes</taxon>
        <taxon>Eurotiomycetidae</taxon>
        <taxon>Eurotiales</taxon>
        <taxon>Aspergillaceae</taxon>
        <taxon>Aspergillus</taxon>
        <taxon>Aspergillus subgen. Circumdati</taxon>
    </lineage>
</organism>
<sequence length="166" mass="17038">MLKPTLLTLLITTLATGTPILQPRDICSHTSSDSFIGKTVASVACAQLTITNTGCIVTVKYPADIYGDSFTFDSASKSFKALRNSKLTLTATPQPGNSAAVWSGTAGKSNPTTYQVPLTGQPASIAVLCAPPPPQCIAAGQPCVFEVPEGCCSGACACIGEACNCF</sequence>
<feature type="signal peptide" evidence="1">
    <location>
        <begin position="1"/>
        <end position="17"/>
    </location>
</feature>